<evidence type="ECO:0000256" key="1">
    <source>
        <dbReference type="SAM" id="MobiDB-lite"/>
    </source>
</evidence>
<dbReference type="Proteomes" id="UP000054018">
    <property type="component" value="Unassembled WGS sequence"/>
</dbReference>
<evidence type="ECO:0000313" key="3">
    <source>
        <dbReference type="Proteomes" id="UP000054018"/>
    </source>
</evidence>
<dbReference type="AlphaFoldDB" id="A0A0C9YKH3"/>
<feature type="compositionally biased region" description="Polar residues" evidence="1">
    <location>
        <begin position="282"/>
        <end position="300"/>
    </location>
</feature>
<dbReference type="EMBL" id="KN833942">
    <property type="protein sequence ID" value="KIK14354.1"/>
    <property type="molecule type" value="Genomic_DNA"/>
</dbReference>
<reference evidence="2 3" key="1">
    <citation type="submission" date="2014-04" db="EMBL/GenBank/DDBJ databases">
        <authorList>
            <consortium name="DOE Joint Genome Institute"/>
            <person name="Kuo A."/>
            <person name="Kohler A."/>
            <person name="Costa M.D."/>
            <person name="Nagy L.G."/>
            <person name="Floudas D."/>
            <person name="Copeland A."/>
            <person name="Barry K.W."/>
            <person name="Cichocki N."/>
            <person name="Veneault-Fourrey C."/>
            <person name="LaButti K."/>
            <person name="Lindquist E.A."/>
            <person name="Lipzen A."/>
            <person name="Lundell T."/>
            <person name="Morin E."/>
            <person name="Murat C."/>
            <person name="Sun H."/>
            <person name="Tunlid A."/>
            <person name="Henrissat B."/>
            <person name="Grigoriev I.V."/>
            <person name="Hibbett D.S."/>
            <person name="Martin F."/>
            <person name="Nordberg H.P."/>
            <person name="Cantor M.N."/>
            <person name="Hua S.X."/>
        </authorList>
    </citation>
    <scope>NUCLEOTIDE SEQUENCE [LARGE SCALE GENOMIC DNA]</scope>
    <source>
        <strain evidence="2 3">441</strain>
    </source>
</reference>
<organism evidence="2 3">
    <name type="scientific">Pisolithus microcarpus 441</name>
    <dbReference type="NCBI Taxonomy" id="765257"/>
    <lineage>
        <taxon>Eukaryota</taxon>
        <taxon>Fungi</taxon>
        <taxon>Dikarya</taxon>
        <taxon>Basidiomycota</taxon>
        <taxon>Agaricomycotina</taxon>
        <taxon>Agaricomycetes</taxon>
        <taxon>Agaricomycetidae</taxon>
        <taxon>Boletales</taxon>
        <taxon>Sclerodermatineae</taxon>
        <taxon>Pisolithaceae</taxon>
        <taxon>Pisolithus</taxon>
    </lineage>
</organism>
<feature type="compositionally biased region" description="Basic and acidic residues" evidence="1">
    <location>
        <begin position="337"/>
        <end position="351"/>
    </location>
</feature>
<feature type="compositionally biased region" description="Low complexity" evidence="1">
    <location>
        <begin position="301"/>
        <end position="322"/>
    </location>
</feature>
<gene>
    <name evidence="2" type="ORF">PISMIDRAFT_117199</name>
</gene>
<dbReference type="STRING" id="765257.A0A0C9YKH3"/>
<protein>
    <submittedName>
        <fullName evidence="2">Uncharacterized protein</fullName>
    </submittedName>
</protein>
<dbReference type="OrthoDB" id="2693027at2759"/>
<name>A0A0C9YKH3_9AGAM</name>
<dbReference type="HOGENOM" id="CLU_041175_5_0_1"/>
<evidence type="ECO:0000313" key="2">
    <source>
        <dbReference type="EMBL" id="KIK14354.1"/>
    </source>
</evidence>
<feature type="region of interest" description="Disordered" evidence="1">
    <location>
        <begin position="269"/>
        <end position="362"/>
    </location>
</feature>
<proteinExistence type="predicted"/>
<accession>A0A0C9YKH3</accession>
<sequence>MVKWLVDHPADCVMLFSEDKNAPKSHGRPHSTKLDVYGAIADAVFKDDTKYATSYVSTPNKFRDSVAHRLEHLKSKYREYAARFVQTGNGIDHRVLETGPAYDNVLQRVLSEFPWFSDLHGLWRAIPSYSAKPVTSVPGVCRGTQLLSLIQKPMAADTTTDSSLSVTIAHSVDPIGLPPSNYYALPTSTLSQPAAPSSTHQLIVPSIYQPTPPSFDPSVSFPPSVQASAVQLDPDSLVGQPSTDHVIPDLPDLPDLPVHQASFPSFTGEVYSSAVPTPPPSQTTFSVDGGKSHSQPAQLPSQGSSSTSTSAWDANSSSALSDARSRSSKSGSRKRIKSDLEDRVKSFRESTEALQQNAAQATEAKTERIRMKLEYQRHERECNLLREQQMVEQANAAIVFQREKEKKEADIRLVEAQAEVLRLKIELAKLEKAGQVE</sequence>
<reference evidence="3" key="2">
    <citation type="submission" date="2015-01" db="EMBL/GenBank/DDBJ databases">
        <title>Evolutionary Origins and Diversification of the Mycorrhizal Mutualists.</title>
        <authorList>
            <consortium name="DOE Joint Genome Institute"/>
            <consortium name="Mycorrhizal Genomics Consortium"/>
            <person name="Kohler A."/>
            <person name="Kuo A."/>
            <person name="Nagy L.G."/>
            <person name="Floudas D."/>
            <person name="Copeland A."/>
            <person name="Barry K.W."/>
            <person name="Cichocki N."/>
            <person name="Veneault-Fourrey C."/>
            <person name="LaButti K."/>
            <person name="Lindquist E.A."/>
            <person name="Lipzen A."/>
            <person name="Lundell T."/>
            <person name="Morin E."/>
            <person name="Murat C."/>
            <person name="Riley R."/>
            <person name="Ohm R."/>
            <person name="Sun H."/>
            <person name="Tunlid A."/>
            <person name="Henrissat B."/>
            <person name="Grigoriev I.V."/>
            <person name="Hibbett D.S."/>
            <person name="Martin F."/>
        </authorList>
    </citation>
    <scope>NUCLEOTIDE SEQUENCE [LARGE SCALE GENOMIC DNA]</scope>
    <source>
        <strain evidence="3">441</strain>
    </source>
</reference>
<keyword evidence="3" id="KW-1185">Reference proteome</keyword>